<dbReference type="Gene3D" id="2.40.170.20">
    <property type="entry name" value="TonB-dependent receptor, beta-barrel domain"/>
    <property type="match status" value="1"/>
</dbReference>
<keyword evidence="5" id="KW-0410">Iron transport</keyword>
<dbReference type="Gene3D" id="3.55.50.30">
    <property type="match status" value="1"/>
</dbReference>
<comment type="subcellular location">
    <subcellularLocation>
        <location evidence="1 14">Cell outer membrane</location>
        <topology evidence="1 14">Multi-pass membrane protein</topology>
    </subcellularLocation>
</comment>
<keyword evidence="11 14" id="KW-0472">Membrane</keyword>
<evidence type="ECO:0000313" key="19">
    <source>
        <dbReference type="EMBL" id="AOZ10145.1"/>
    </source>
</evidence>
<dbReference type="EMBL" id="CP017755">
    <property type="protein sequence ID" value="AOZ10145.1"/>
    <property type="molecule type" value="Genomic_DNA"/>
</dbReference>
<dbReference type="NCBIfam" id="TIGR01783">
    <property type="entry name" value="TonB-siderophor"/>
    <property type="match status" value="1"/>
</dbReference>
<evidence type="ECO:0000256" key="11">
    <source>
        <dbReference type="ARBA" id="ARBA00023136"/>
    </source>
</evidence>
<gene>
    <name evidence="19" type="ORF">BKK80_31425</name>
</gene>
<dbReference type="SUPFAM" id="SSF56935">
    <property type="entry name" value="Porins"/>
    <property type="match status" value="1"/>
</dbReference>
<feature type="chain" id="PRO_5046332141" evidence="17">
    <location>
        <begin position="40"/>
        <end position="820"/>
    </location>
</feature>
<evidence type="ECO:0000256" key="9">
    <source>
        <dbReference type="ARBA" id="ARBA00023065"/>
    </source>
</evidence>
<dbReference type="Pfam" id="PF00593">
    <property type="entry name" value="TonB_dep_Rec_b-barrel"/>
    <property type="match status" value="1"/>
</dbReference>
<dbReference type="PANTHER" id="PTHR32552:SF82">
    <property type="entry name" value="FCUA PROTEIN"/>
    <property type="match status" value="1"/>
</dbReference>
<dbReference type="Gene3D" id="2.170.130.10">
    <property type="entry name" value="TonB-dependent receptor, plug domain"/>
    <property type="match status" value="1"/>
</dbReference>
<keyword evidence="12 19" id="KW-0675">Receptor</keyword>
<evidence type="ECO:0000256" key="4">
    <source>
        <dbReference type="ARBA" id="ARBA00022452"/>
    </source>
</evidence>
<evidence type="ECO:0000313" key="20">
    <source>
        <dbReference type="Proteomes" id="UP000177515"/>
    </source>
</evidence>
<keyword evidence="9" id="KW-0406">Ion transport</keyword>
<dbReference type="InterPro" id="IPR037066">
    <property type="entry name" value="Plug_dom_sf"/>
</dbReference>
<accession>A0A1D9IDT9</accession>
<evidence type="ECO:0000256" key="13">
    <source>
        <dbReference type="ARBA" id="ARBA00023237"/>
    </source>
</evidence>
<dbReference type="InterPro" id="IPR010917">
    <property type="entry name" value="TonB_rcpt_CS"/>
</dbReference>
<dbReference type="InterPro" id="IPR039426">
    <property type="entry name" value="TonB-dep_rcpt-like"/>
</dbReference>
<keyword evidence="13 14" id="KW-0998">Cell outer membrane</keyword>
<dbReference type="SMART" id="SM00965">
    <property type="entry name" value="STN"/>
    <property type="match status" value="1"/>
</dbReference>
<evidence type="ECO:0000256" key="5">
    <source>
        <dbReference type="ARBA" id="ARBA00022496"/>
    </source>
</evidence>
<dbReference type="PROSITE" id="PS52016">
    <property type="entry name" value="TONB_DEPENDENT_REC_3"/>
    <property type="match status" value="1"/>
</dbReference>
<evidence type="ECO:0000256" key="6">
    <source>
        <dbReference type="ARBA" id="ARBA00022692"/>
    </source>
</evidence>
<keyword evidence="4 14" id="KW-1134">Transmembrane beta strand</keyword>
<dbReference type="PROSITE" id="PS01156">
    <property type="entry name" value="TONB_DEPENDENT_REC_2"/>
    <property type="match status" value="1"/>
</dbReference>
<evidence type="ECO:0000256" key="12">
    <source>
        <dbReference type="ARBA" id="ARBA00023170"/>
    </source>
</evidence>
<dbReference type="Pfam" id="PF07715">
    <property type="entry name" value="Plug"/>
    <property type="match status" value="1"/>
</dbReference>
<comment type="similarity">
    <text evidence="2 14 16">Belongs to the TonB-dependent receptor family.</text>
</comment>
<keyword evidence="10 16" id="KW-0798">TonB box</keyword>
<dbReference type="PANTHER" id="PTHR32552">
    <property type="entry name" value="FERRICHROME IRON RECEPTOR-RELATED"/>
    <property type="match status" value="1"/>
</dbReference>
<proteinExistence type="inferred from homology"/>
<protein>
    <submittedName>
        <fullName evidence="19">TonB-dependent receptor</fullName>
    </submittedName>
</protein>
<dbReference type="CDD" id="cd01347">
    <property type="entry name" value="ligand_gated_channel"/>
    <property type="match status" value="1"/>
</dbReference>
<feature type="domain" description="Secretin/TonB short N-terminal" evidence="18">
    <location>
        <begin position="80"/>
        <end position="130"/>
    </location>
</feature>
<dbReference type="InterPro" id="IPR000531">
    <property type="entry name" value="Beta-barrel_TonB"/>
</dbReference>
<dbReference type="Proteomes" id="UP000177515">
    <property type="component" value="Chromosome 2"/>
</dbReference>
<dbReference type="Pfam" id="PF07660">
    <property type="entry name" value="STN"/>
    <property type="match status" value="1"/>
</dbReference>
<evidence type="ECO:0000256" key="8">
    <source>
        <dbReference type="ARBA" id="ARBA00023004"/>
    </source>
</evidence>
<evidence type="ECO:0000256" key="2">
    <source>
        <dbReference type="ARBA" id="ARBA00009810"/>
    </source>
</evidence>
<dbReference type="RefSeq" id="WP_071072669.1">
    <property type="nucleotide sequence ID" value="NZ_CP017755.1"/>
</dbReference>
<evidence type="ECO:0000256" key="17">
    <source>
        <dbReference type="SAM" id="SignalP"/>
    </source>
</evidence>
<evidence type="ECO:0000256" key="14">
    <source>
        <dbReference type="PROSITE-ProRule" id="PRU01360"/>
    </source>
</evidence>
<dbReference type="InterPro" id="IPR010105">
    <property type="entry name" value="TonB_sidphr_rcpt"/>
</dbReference>
<feature type="signal peptide" evidence="17">
    <location>
        <begin position="1"/>
        <end position="39"/>
    </location>
</feature>
<keyword evidence="7 17" id="KW-0732">Signal</keyword>
<reference evidence="19 20" key="1">
    <citation type="submission" date="2016-10" db="EMBL/GenBank/DDBJ databases">
        <title>Complete genome sequences of three Cupriavidus strains isolated from various Malaysian environments.</title>
        <authorList>
            <person name="Abdullah A.A.-A."/>
            <person name="Shafie N.A.H."/>
            <person name="Lau N.S."/>
        </authorList>
    </citation>
    <scope>NUCLEOTIDE SEQUENCE [LARGE SCALE GENOMIC DNA]</scope>
    <source>
        <strain evidence="19 20">USMAA1020</strain>
    </source>
</reference>
<evidence type="ECO:0000259" key="18">
    <source>
        <dbReference type="SMART" id="SM00965"/>
    </source>
</evidence>
<keyword evidence="3 14" id="KW-0813">Transport</keyword>
<evidence type="ECO:0000256" key="10">
    <source>
        <dbReference type="ARBA" id="ARBA00023077"/>
    </source>
</evidence>
<sequence length="820" mass="86303">MYKTSSRPPRSGLHAAALRALALAGAGAAAMALPPPAAAQTTAATATAAATDATATRRGYAIPAGPLQDALTRFGIEAGVLVSYEAAEVGGRRSAGLQGSYGAADGLATLLRGTGLAAQAVPNGFLVRSVPPAAADGATLPTVTVSATRHDAEALPLPYAGGQVARGARLGMLGNTDLMDAPFSGAAYTAATIEDQQARTVADVLANDPTVRFTTTAGHIYENYTVRGFDITSSELALNGMYGLAPSGHAPTEFIERVELLRGPTALLTGMAPGGAVGGVINLVPKRAGADPLTRLSTTYRSSANFGGSLDVSRRFGPDKAFGMRFNGAADDGRTGIDGQSKQRLLGALALDYAGERLRLSLDAYANRERVSNGSAWMASFTGPVIPAAPKAGTNILRGTHGEIDNMAVVGRGEFDLSDDWTVYGGVGTLSHRYAGFLNGTRANGVKPSGDYTGYTYNQRGFTDTLSAEAGVRGTARTGPVEHRLVLGFSFLNQRTGTLNKSSGAYLSNIYQPIAPPLAADPGSAPKTSDSTLTSFALADTLAFARDTVQLTLGLRQQRVQADTFAAATGARTASYDESAVTPALGLVLKPWGPGLSLFANYIEGLSQGDTVTDTAARNFGQMFAPYKTRQMEAGVKWDSGRLTQTLSVYQITRPSLVQDLATRTYHPDGERRHRGIEWNVFGEAARGVRVLGGVAYTRAVLTRTANGAYDGNTAFGTPQWAANLGTEWDLPWLPGLTLSGRATYTGTQYVNTANTQKIPAWWRFDAGARYITRIAGKRVGFYANVDNLFNESYWAGSFNDGYVTMNAPRTVRLTTTVDF</sequence>
<feature type="short sequence motif" description="TonB C-terminal box" evidence="15">
    <location>
        <begin position="803"/>
        <end position="820"/>
    </location>
</feature>
<evidence type="ECO:0000256" key="1">
    <source>
        <dbReference type="ARBA" id="ARBA00004571"/>
    </source>
</evidence>
<evidence type="ECO:0000256" key="16">
    <source>
        <dbReference type="RuleBase" id="RU003357"/>
    </source>
</evidence>
<evidence type="ECO:0000256" key="15">
    <source>
        <dbReference type="PROSITE-ProRule" id="PRU10144"/>
    </source>
</evidence>
<keyword evidence="6 14" id="KW-0812">Transmembrane</keyword>
<organism evidence="19 20">
    <name type="scientific">Cupriavidus malaysiensis</name>
    <dbReference type="NCBI Taxonomy" id="367825"/>
    <lineage>
        <taxon>Bacteria</taxon>
        <taxon>Pseudomonadati</taxon>
        <taxon>Pseudomonadota</taxon>
        <taxon>Betaproteobacteria</taxon>
        <taxon>Burkholderiales</taxon>
        <taxon>Burkholderiaceae</taxon>
        <taxon>Cupriavidus</taxon>
    </lineage>
</organism>
<name>A0A1D9IDT9_9BURK</name>
<dbReference type="InterPro" id="IPR011662">
    <property type="entry name" value="Secretin/TonB_short_N"/>
</dbReference>
<keyword evidence="8" id="KW-0408">Iron</keyword>
<evidence type="ECO:0000256" key="3">
    <source>
        <dbReference type="ARBA" id="ARBA00022448"/>
    </source>
</evidence>
<keyword evidence="20" id="KW-1185">Reference proteome</keyword>
<evidence type="ECO:0000256" key="7">
    <source>
        <dbReference type="ARBA" id="ARBA00022729"/>
    </source>
</evidence>
<dbReference type="InterPro" id="IPR012910">
    <property type="entry name" value="Plug_dom"/>
</dbReference>
<dbReference type="InterPro" id="IPR036942">
    <property type="entry name" value="Beta-barrel_TonB_sf"/>
</dbReference>